<dbReference type="PANTHER" id="PTHR47926:SF471">
    <property type="entry name" value="DYW DOMAIN-CONTAINING PROTEIN"/>
    <property type="match status" value="1"/>
</dbReference>
<dbReference type="PROSITE" id="PS51375">
    <property type="entry name" value="PPR"/>
    <property type="match status" value="6"/>
</dbReference>
<dbReference type="GeneID" id="111292931"/>
<dbReference type="Gene3D" id="1.25.40.10">
    <property type="entry name" value="Tetratricopeptide repeat domain"/>
    <property type="match status" value="4"/>
</dbReference>
<feature type="domain" description="DYW" evidence="4">
    <location>
        <begin position="504"/>
        <end position="596"/>
    </location>
</feature>
<feature type="repeat" description="PPR" evidence="3">
    <location>
        <begin position="75"/>
        <end position="105"/>
    </location>
</feature>
<proteinExistence type="inferred from homology"/>
<dbReference type="InterPro" id="IPR002885">
    <property type="entry name" value="PPR_rpt"/>
</dbReference>
<evidence type="ECO:0000259" key="4">
    <source>
        <dbReference type="Pfam" id="PF14432"/>
    </source>
</evidence>
<dbReference type="GO" id="GO:0009451">
    <property type="term" value="P:RNA modification"/>
    <property type="evidence" value="ECO:0007669"/>
    <property type="project" value="InterPro"/>
</dbReference>
<dbReference type="InterPro" id="IPR011990">
    <property type="entry name" value="TPR-like_helical_dom_sf"/>
</dbReference>
<dbReference type="RefSeq" id="XP_022741311.1">
    <property type="nucleotide sequence ID" value="XM_022885576.1"/>
</dbReference>
<dbReference type="FunFam" id="1.25.40.10:FF:001790">
    <property type="entry name" value="Putative pentatricopeptide repeat-containing protein At2g01510"/>
    <property type="match status" value="1"/>
</dbReference>
<feature type="repeat" description="PPR" evidence="3">
    <location>
        <begin position="106"/>
        <end position="140"/>
    </location>
</feature>
<evidence type="ECO:0000256" key="3">
    <source>
        <dbReference type="PROSITE-ProRule" id="PRU00708"/>
    </source>
</evidence>
<name>A0A6P5YML7_DURZI</name>
<dbReference type="FunFam" id="1.25.40.10:FF:001404">
    <property type="entry name" value="Putative pentatricopeptide repeat-containing protein"/>
    <property type="match status" value="1"/>
</dbReference>
<feature type="repeat" description="PPR" evidence="3">
    <location>
        <begin position="187"/>
        <end position="221"/>
    </location>
</feature>
<dbReference type="GO" id="GO:0008270">
    <property type="term" value="F:zinc ion binding"/>
    <property type="evidence" value="ECO:0007669"/>
    <property type="project" value="InterPro"/>
</dbReference>
<dbReference type="NCBIfam" id="TIGR00756">
    <property type="entry name" value="PPR"/>
    <property type="match status" value="6"/>
</dbReference>
<protein>
    <submittedName>
        <fullName evidence="6">Pentatricopeptide repeat-containing protein At2g01510 isoform X2</fullName>
    </submittedName>
</protein>
<dbReference type="AlphaFoldDB" id="A0A6P5YML7"/>
<dbReference type="InterPro" id="IPR046848">
    <property type="entry name" value="E_motif"/>
</dbReference>
<dbReference type="Pfam" id="PF13041">
    <property type="entry name" value="PPR_2"/>
    <property type="match status" value="3"/>
</dbReference>
<comment type="similarity">
    <text evidence="1">Belongs to the PPR family. PCMP-H subfamily.</text>
</comment>
<dbReference type="Pfam" id="PF20431">
    <property type="entry name" value="E_motif"/>
    <property type="match status" value="1"/>
</dbReference>
<reference evidence="6" key="1">
    <citation type="submission" date="2025-08" db="UniProtKB">
        <authorList>
            <consortium name="RefSeq"/>
        </authorList>
    </citation>
    <scope>IDENTIFICATION</scope>
    <source>
        <tissue evidence="6">Fruit stalk</tissue>
    </source>
</reference>
<evidence type="ECO:0000313" key="6">
    <source>
        <dbReference type="RefSeq" id="XP_022741311.1"/>
    </source>
</evidence>
<organism evidence="5 6">
    <name type="scientific">Durio zibethinus</name>
    <name type="common">Durian</name>
    <dbReference type="NCBI Taxonomy" id="66656"/>
    <lineage>
        <taxon>Eukaryota</taxon>
        <taxon>Viridiplantae</taxon>
        <taxon>Streptophyta</taxon>
        <taxon>Embryophyta</taxon>
        <taxon>Tracheophyta</taxon>
        <taxon>Spermatophyta</taxon>
        <taxon>Magnoliopsida</taxon>
        <taxon>eudicotyledons</taxon>
        <taxon>Gunneridae</taxon>
        <taxon>Pentapetalae</taxon>
        <taxon>rosids</taxon>
        <taxon>malvids</taxon>
        <taxon>Malvales</taxon>
        <taxon>Malvaceae</taxon>
        <taxon>Helicteroideae</taxon>
        <taxon>Durio</taxon>
    </lineage>
</organism>
<keyword evidence="2" id="KW-0677">Repeat</keyword>
<feature type="repeat" description="PPR" evidence="3">
    <location>
        <begin position="426"/>
        <end position="460"/>
    </location>
</feature>
<keyword evidence="5" id="KW-1185">Reference proteome</keyword>
<dbReference type="Pfam" id="PF01535">
    <property type="entry name" value="PPR"/>
    <property type="match status" value="3"/>
</dbReference>
<dbReference type="InterPro" id="IPR032867">
    <property type="entry name" value="DYW_dom"/>
</dbReference>
<feature type="repeat" description="PPR" evidence="3">
    <location>
        <begin position="288"/>
        <end position="322"/>
    </location>
</feature>
<gene>
    <name evidence="6" type="primary">LOC111292931</name>
</gene>
<dbReference type="Pfam" id="PF14432">
    <property type="entry name" value="DYW_deaminase"/>
    <property type="match status" value="1"/>
</dbReference>
<dbReference type="GO" id="GO:0003723">
    <property type="term" value="F:RNA binding"/>
    <property type="evidence" value="ECO:0007669"/>
    <property type="project" value="InterPro"/>
</dbReference>
<dbReference type="InterPro" id="IPR046960">
    <property type="entry name" value="PPR_At4g14850-like_plant"/>
</dbReference>
<feature type="repeat" description="PPR" evidence="3">
    <location>
        <begin position="257"/>
        <end position="287"/>
    </location>
</feature>
<evidence type="ECO:0000256" key="1">
    <source>
        <dbReference type="ARBA" id="ARBA00006643"/>
    </source>
</evidence>
<dbReference type="FunFam" id="1.25.40.10:FF:000344">
    <property type="entry name" value="Pentatricopeptide repeat-containing protein"/>
    <property type="match status" value="1"/>
</dbReference>
<sequence length="596" mass="67810">MKPYRPTITLKNLASLAPSKPSSSLQDVQTFIDARSIKTGFDRKTCRSNFMVENFLRKGNMSEARQLFDQMPNRNTVSTNLMISGYIKSGDLLRARQIFDTMLDRTAVSWTILIGAYSQKNQFREAFKLFAEMRRRDTEPDYVTFATLLSGCNDAEVDKELIQVHACLLKLGFEEAEKIFRSLAKRSTVPWTALISGYVQKEFYEEGLNLFNEMHKAGVRPDQATFASILKASANLASLSLGKQLHSFVIRSGFMSNVFSGSALLDMYAKCGSIKDAIRLFQDMPERNIVSWNALISAHAQNGDGEATLDSFEKMVQSGFQPDSVSFLSVLSACSHCGLVQEGLRYFRSMTQIYNRVPKKEHYASMVDMLCRSGRFNQAEKLIADMRFDPDEIMWSSVLNSCRIHKNQELARKAADQLFRMEMLRDAAAYVSMSNIYAAAGQWENVGKVKKAMRERGIRKVPAYSWVEIRHKVHVFSANDMLHPQMEEIRKKIDMFSIQMEKEGYKPDTSCALHDVDEKIKIESLKYHSERLAIAYALMSTSEGSPILVMKNLRACTDCHAAIKVISKIVRREITVRDSSRFHHFKDGICSCGDYW</sequence>
<accession>A0A6P5YML7</accession>
<evidence type="ECO:0000256" key="2">
    <source>
        <dbReference type="ARBA" id="ARBA00022737"/>
    </source>
</evidence>
<dbReference type="Proteomes" id="UP000515121">
    <property type="component" value="Unplaced"/>
</dbReference>
<dbReference type="PANTHER" id="PTHR47926">
    <property type="entry name" value="PENTATRICOPEPTIDE REPEAT-CONTAINING PROTEIN"/>
    <property type="match status" value="1"/>
</dbReference>
<evidence type="ECO:0000313" key="5">
    <source>
        <dbReference type="Proteomes" id="UP000515121"/>
    </source>
</evidence>